<gene>
    <name evidence="1" type="ORF">CAMSH0001_0243</name>
</gene>
<evidence type="ECO:0000313" key="1">
    <source>
        <dbReference type="EMBL" id="EET78892.1"/>
    </source>
</evidence>
<comment type="caution">
    <text evidence="1">The sequence shown here is derived from an EMBL/GenBank/DDBJ whole genome shotgun (WGS) entry which is preliminary data.</text>
</comment>
<protein>
    <submittedName>
        <fullName evidence="1">Uncharacterized protein</fullName>
    </submittedName>
</protein>
<dbReference type="AlphaFoldDB" id="C6RI91"/>
<sequence>MAKINSAIKMQISASKICNFNFKFEHQKLRQRIVRWLLAISLRCPRKANRKFIRQILLNTPYKTKLAIIS</sequence>
<dbReference type="STRING" id="553219.CAMSH0001_0243"/>
<evidence type="ECO:0000313" key="2">
    <source>
        <dbReference type="Proteomes" id="UP000003107"/>
    </source>
</evidence>
<dbReference type="Proteomes" id="UP000003107">
    <property type="component" value="Unassembled WGS sequence"/>
</dbReference>
<dbReference type="EMBL" id="ACVQ01000029">
    <property type="protein sequence ID" value="EET78892.1"/>
    <property type="molecule type" value="Genomic_DNA"/>
</dbReference>
<reference evidence="1 2" key="1">
    <citation type="submission" date="2009-07" db="EMBL/GenBank/DDBJ databases">
        <authorList>
            <person name="Madupu R."/>
            <person name="Sebastian Y."/>
            <person name="Durkin A.S."/>
            <person name="Torralba M."/>
            <person name="Methe B."/>
            <person name="Sutton G.G."/>
            <person name="Strausberg R.L."/>
            <person name="Nelson K.E."/>
        </authorList>
    </citation>
    <scope>NUCLEOTIDE SEQUENCE [LARGE SCALE GENOMIC DNA]</scope>
    <source>
        <strain evidence="1 2">RM3277</strain>
    </source>
</reference>
<name>C6RI91_9BACT</name>
<accession>C6RI91</accession>
<keyword evidence="2" id="KW-1185">Reference proteome</keyword>
<organism evidence="1 2">
    <name type="scientific">Campylobacter showae RM3277</name>
    <dbReference type="NCBI Taxonomy" id="553219"/>
    <lineage>
        <taxon>Bacteria</taxon>
        <taxon>Pseudomonadati</taxon>
        <taxon>Campylobacterota</taxon>
        <taxon>Epsilonproteobacteria</taxon>
        <taxon>Campylobacterales</taxon>
        <taxon>Campylobacteraceae</taxon>
        <taxon>Campylobacter</taxon>
    </lineage>
</organism>
<proteinExistence type="predicted"/>